<organism evidence="6">
    <name type="scientific">Amblyomma cajennense</name>
    <name type="common">Cayenne tick</name>
    <name type="synonym">Acarus cajennensis</name>
    <dbReference type="NCBI Taxonomy" id="34607"/>
    <lineage>
        <taxon>Eukaryota</taxon>
        <taxon>Metazoa</taxon>
        <taxon>Ecdysozoa</taxon>
        <taxon>Arthropoda</taxon>
        <taxon>Chelicerata</taxon>
        <taxon>Arachnida</taxon>
        <taxon>Acari</taxon>
        <taxon>Parasitiformes</taxon>
        <taxon>Ixodida</taxon>
        <taxon>Ixodoidea</taxon>
        <taxon>Ixodidae</taxon>
        <taxon>Amblyomminae</taxon>
        <taxon>Amblyomma</taxon>
    </lineage>
</organism>
<dbReference type="InterPro" id="IPR015943">
    <property type="entry name" value="WD40/YVTN_repeat-like_dom_sf"/>
</dbReference>
<reference evidence="6" key="1">
    <citation type="submission" date="2014-03" db="EMBL/GenBank/DDBJ databases">
        <title>The sialotranscriptome of Amblyomma triste, Amblyomma parvum and Amblyomma cajennense ticks, uncovered by 454-based RNA-seq.</title>
        <authorList>
            <person name="Garcia G.R."/>
            <person name="Gardinassi L.G."/>
            <person name="Ribeiro J.M."/>
            <person name="Anatriello E."/>
            <person name="Ferreira B.R."/>
            <person name="Moreira H.N."/>
            <person name="Mafra C."/>
            <person name="Olegario M.M."/>
            <person name="Szabo P.J."/>
            <person name="Miranda-Santos I.K."/>
            <person name="Maruyama S.R."/>
        </authorList>
    </citation>
    <scope>NUCLEOTIDE SEQUENCE</scope>
    <source>
        <strain evidence="6">Uberlandia</strain>
        <tissue evidence="6">Salivary glands</tissue>
    </source>
</reference>
<evidence type="ECO:0000256" key="1">
    <source>
        <dbReference type="ARBA" id="ARBA00004496"/>
    </source>
</evidence>
<proteinExistence type="evidence at transcript level"/>
<feature type="domain" description="Enhancer of mRNA-decapping protein 4 WD40 repeat region" evidence="5">
    <location>
        <begin position="30"/>
        <end position="166"/>
    </location>
</feature>
<dbReference type="PANTHER" id="PTHR15598">
    <property type="entry name" value="ENHANCER OF MRNA-DECAPPING PROTEIN 4"/>
    <property type="match status" value="1"/>
</dbReference>
<evidence type="ECO:0000313" key="6">
    <source>
        <dbReference type="EMBL" id="JAC20529.1"/>
    </source>
</evidence>
<evidence type="ECO:0000256" key="2">
    <source>
        <dbReference type="ARBA" id="ARBA00022490"/>
    </source>
</evidence>
<comment type="subcellular location">
    <subcellularLocation>
        <location evidence="1">Cytoplasm</location>
    </subcellularLocation>
</comment>
<dbReference type="Gene3D" id="2.130.10.10">
    <property type="entry name" value="YVTN repeat-like/Quinoprotein amine dehydrogenase"/>
    <property type="match status" value="1"/>
</dbReference>
<dbReference type="InterPro" id="IPR045152">
    <property type="entry name" value="EDC4-like"/>
</dbReference>
<protein>
    <submittedName>
        <fullName evidence="6">Putative enhancer of mrna-decapping protein 4</fullName>
    </submittedName>
</protein>
<keyword evidence="4" id="KW-0677">Repeat</keyword>
<evidence type="ECO:0000256" key="3">
    <source>
        <dbReference type="ARBA" id="ARBA00022574"/>
    </source>
</evidence>
<dbReference type="GO" id="GO:0000932">
    <property type="term" value="C:P-body"/>
    <property type="evidence" value="ECO:0007669"/>
    <property type="project" value="TreeGrafter"/>
</dbReference>
<sequence length="180" mass="19995">MDSEEDVSVDVCGQEVQVVVSRMHGNANSSNRVKIKNVVDYSWELKYNYGKHICLHMSGVYLAYALRAANSSAGVVRVLNLRTGQRLLVKGFRGLVQDMAFAWLSTTVMLAVVDVYGTLCVYSIDDDTSSTLLFKVERPADEAPSEYRRVVWCPYVPDDGSRVATVQRTTTSKCLVANKS</sequence>
<dbReference type="PANTHER" id="PTHR15598:SF5">
    <property type="entry name" value="ENHANCER OF MRNA-DECAPPING PROTEIN 4"/>
    <property type="match status" value="1"/>
</dbReference>
<name>A0A023FHJ3_AMBCJ</name>
<accession>A0A023FHJ3</accession>
<evidence type="ECO:0000256" key="4">
    <source>
        <dbReference type="ARBA" id="ARBA00022737"/>
    </source>
</evidence>
<dbReference type="InterPro" id="IPR032401">
    <property type="entry name" value="EDC4_WD40"/>
</dbReference>
<dbReference type="SUPFAM" id="SSF50993">
    <property type="entry name" value="Peptidase/esterase 'gauge' domain"/>
    <property type="match status" value="1"/>
</dbReference>
<evidence type="ECO:0000259" key="5">
    <source>
        <dbReference type="Pfam" id="PF16529"/>
    </source>
</evidence>
<keyword evidence="3" id="KW-0853">WD repeat</keyword>
<dbReference type="Pfam" id="PF16529">
    <property type="entry name" value="Ge1_WD40"/>
    <property type="match status" value="1"/>
</dbReference>
<dbReference type="GO" id="GO:0031087">
    <property type="term" value="P:deadenylation-independent decapping of nuclear-transcribed mRNA"/>
    <property type="evidence" value="ECO:0007669"/>
    <property type="project" value="InterPro"/>
</dbReference>
<keyword evidence="2" id="KW-0963">Cytoplasm</keyword>
<dbReference type="AlphaFoldDB" id="A0A023FHJ3"/>
<dbReference type="EMBL" id="GBBK01003953">
    <property type="protein sequence ID" value="JAC20529.1"/>
    <property type="molecule type" value="mRNA"/>
</dbReference>